<dbReference type="GO" id="GO:0003964">
    <property type="term" value="F:RNA-directed DNA polymerase activity"/>
    <property type="evidence" value="ECO:0007669"/>
    <property type="project" value="UniProtKB-EC"/>
</dbReference>
<feature type="compositionally biased region" description="Pro residues" evidence="3">
    <location>
        <begin position="556"/>
        <end position="567"/>
    </location>
</feature>
<dbReference type="GO" id="GO:0006508">
    <property type="term" value="P:proteolysis"/>
    <property type="evidence" value="ECO:0007669"/>
    <property type="project" value="InterPro"/>
</dbReference>
<dbReference type="Gene3D" id="3.30.420.10">
    <property type="entry name" value="Ribonuclease H-like superfamily/Ribonuclease H"/>
    <property type="match status" value="1"/>
</dbReference>
<accession>A0AAV7X336</accession>
<feature type="domain" description="Peptidase A2" evidence="4">
    <location>
        <begin position="10"/>
        <end position="46"/>
    </location>
</feature>
<dbReference type="Gene3D" id="1.10.340.70">
    <property type="match status" value="1"/>
</dbReference>
<dbReference type="InterPro" id="IPR036397">
    <property type="entry name" value="RNaseH_sf"/>
</dbReference>
<dbReference type="EMBL" id="JAPTSV010000786">
    <property type="protein sequence ID" value="KAJ1519047.1"/>
    <property type="molecule type" value="Genomic_DNA"/>
</dbReference>
<name>A0AAV7X336_9NEOP</name>
<sequence length="586" mass="66261">MWRSVNKIPAKFQVDTGADVTVISEETYRAQFAAIPLRDTRHRLRGPSRRFLTVLGVLETSIGWRDRAAEQAVYVIKEKTSSLLGRPAIEDLHLLRWDLDDAVRMRMRLMRFSFKIEHVSGKALHSPDTLSRAPQQPTGPIDDADVLTDGEVELHARAVVADLPVADPVLRMVQEGQQRDAVTQAVLRCVHEGWPHPRAVTVDLAPYHRERANLAAVDGILVRGDRLVIPESLRADMLGRLHAGHLGETKCLGRARASVWWPGVSEDVRRTCADCEICAQHRPQPVEPLMPSPVPERPWQRVAADLCQRGADHYLVVVDYYSRYPEVAKIGSLTSQGTIRKLKDIFARHGVPEEVRTDNGPQFDCAEFRAFAAEQGFRLTTMSPGFSQSNGAAEAAVKAMKAIIKKDSDPYRGLLAYRTAPLESGYSPAELPMGRQLRSQVPVIPSKLQPREVDRQRHRAALQRRRERGKADFDRRHRAKELRPLVSGESVWVRDKGVPGIVLRRREEPRSYDVRCQGVGVLRRNRAFLRPLCRQRDVDEWDSDDEGQAPLRPGSPEAPPRPAPPEAPLRRSERDRRRPQRLIEEC</sequence>
<dbReference type="EC" id="2.7.7.49" evidence="1"/>
<dbReference type="AlphaFoldDB" id="A0AAV7X336"/>
<dbReference type="SUPFAM" id="SSF50630">
    <property type="entry name" value="Acid proteases"/>
    <property type="match status" value="1"/>
</dbReference>
<dbReference type="Proteomes" id="UP001075354">
    <property type="component" value="Unassembled WGS sequence"/>
</dbReference>
<feature type="region of interest" description="Disordered" evidence="3">
    <location>
        <begin position="539"/>
        <end position="586"/>
    </location>
</feature>
<dbReference type="Pfam" id="PF00665">
    <property type="entry name" value="rve"/>
    <property type="match status" value="1"/>
</dbReference>
<dbReference type="GO" id="GO:0015074">
    <property type="term" value="P:DNA integration"/>
    <property type="evidence" value="ECO:0007669"/>
    <property type="project" value="InterPro"/>
</dbReference>
<keyword evidence="2" id="KW-0378">Hydrolase</keyword>
<dbReference type="Pfam" id="PF17921">
    <property type="entry name" value="Integrase_H2C2"/>
    <property type="match status" value="1"/>
</dbReference>
<dbReference type="InterPro" id="IPR001584">
    <property type="entry name" value="Integrase_cat-core"/>
</dbReference>
<evidence type="ECO:0000259" key="5">
    <source>
        <dbReference type="PROSITE" id="PS50994"/>
    </source>
</evidence>
<dbReference type="PROSITE" id="PS50994">
    <property type="entry name" value="INTEGRASE"/>
    <property type="match status" value="1"/>
</dbReference>
<evidence type="ECO:0000256" key="2">
    <source>
        <dbReference type="ARBA" id="ARBA00022801"/>
    </source>
</evidence>
<dbReference type="SUPFAM" id="SSF53098">
    <property type="entry name" value="Ribonuclease H-like"/>
    <property type="match status" value="1"/>
</dbReference>
<evidence type="ECO:0000313" key="6">
    <source>
        <dbReference type="EMBL" id="KAJ1519047.1"/>
    </source>
</evidence>
<dbReference type="GO" id="GO:0004190">
    <property type="term" value="F:aspartic-type endopeptidase activity"/>
    <property type="evidence" value="ECO:0007669"/>
    <property type="project" value="InterPro"/>
</dbReference>
<dbReference type="PANTHER" id="PTHR37984:SF9">
    <property type="entry name" value="INTEGRASE CATALYTIC DOMAIN-CONTAINING PROTEIN"/>
    <property type="match status" value="1"/>
</dbReference>
<dbReference type="FunFam" id="3.30.420.10:FF:000063">
    <property type="entry name" value="Retrovirus-related Pol polyprotein from transposon 297-like Protein"/>
    <property type="match status" value="1"/>
</dbReference>
<keyword evidence="7" id="KW-1185">Reference proteome</keyword>
<protein>
    <recommendedName>
        <fullName evidence="1">RNA-directed DNA polymerase</fullName>
        <ecNumber evidence="1">2.7.7.49</ecNumber>
    </recommendedName>
</protein>
<dbReference type="PANTHER" id="PTHR37984">
    <property type="entry name" value="PROTEIN CBG26694"/>
    <property type="match status" value="1"/>
</dbReference>
<dbReference type="InterPro" id="IPR050951">
    <property type="entry name" value="Retrovirus_Pol_polyprotein"/>
</dbReference>
<feature type="domain" description="Integrase catalytic" evidence="5">
    <location>
        <begin position="294"/>
        <end position="458"/>
    </location>
</feature>
<proteinExistence type="predicted"/>
<feature type="compositionally biased region" description="Basic and acidic residues" evidence="3">
    <location>
        <begin position="568"/>
        <end position="586"/>
    </location>
</feature>
<organism evidence="6 7">
    <name type="scientific">Megalurothrips usitatus</name>
    <name type="common">bean blossom thrips</name>
    <dbReference type="NCBI Taxonomy" id="439358"/>
    <lineage>
        <taxon>Eukaryota</taxon>
        <taxon>Metazoa</taxon>
        <taxon>Ecdysozoa</taxon>
        <taxon>Arthropoda</taxon>
        <taxon>Hexapoda</taxon>
        <taxon>Insecta</taxon>
        <taxon>Pterygota</taxon>
        <taxon>Neoptera</taxon>
        <taxon>Paraneoptera</taxon>
        <taxon>Thysanoptera</taxon>
        <taxon>Terebrantia</taxon>
        <taxon>Thripoidea</taxon>
        <taxon>Thripidae</taxon>
        <taxon>Megalurothrips</taxon>
    </lineage>
</organism>
<dbReference type="PROSITE" id="PS50175">
    <property type="entry name" value="ASP_PROT_RETROV"/>
    <property type="match status" value="1"/>
</dbReference>
<dbReference type="InterPro" id="IPR001995">
    <property type="entry name" value="Peptidase_A2_cat"/>
</dbReference>
<evidence type="ECO:0000313" key="7">
    <source>
        <dbReference type="Proteomes" id="UP001075354"/>
    </source>
</evidence>
<dbReference type="Gene3D" id="2.40.70.10">
    <property type="entry name" value="Acid Proteases"/>
    <property type="match status" value="1"/>
</dbReference>
<evidence type="ECO:0000256" key="3">
    <source>
        <dbReference type="SAM" id="MobiDB-lite"/>
    </source>
</evidence>
<dbReference type="InterPro" id="IPR012337">
    <property type="entry name" value="RNaseH-like_sf"/>
</dbReference>
<dbReference type="InterPro" id="IPR041588">
    <property type="entry name" value="Integrase_H2C2"/>
</dbReference>
<comment type="caution">
    <text evidence="6">The sequence shown here is derived from an EMBL/GenBank/DDBJ whole genome shotgun (WGS) entry which is preliminary data.</text>
</comment>
<dbReference type="GO" id="GO:0003676">
    <property type="term" value="F:nucleic acid binding"/>
    <property type="evidence" value="ECO:0007669"/>
    <property type="project" value="InterPro"/>
</dbReference>
<evidence type="ECO:0000256" key="1">
    <source>
        <dbReference type="ARBA" id="ARBA00012493"/>
    </source>
</evidence>
<gene>
    <name evidence="6" type="ORF">ONE63_011290</name>
</gene>
<reference evidence="6" key="1">
    <citation type="submission" date="2022-12" db="EMBL/GenBank/DDBJ databases">
        <title>Chromosome-level genome assembly of the bean flower thrips Megalurothrips usitatus.</title>
        <authorList>
            <person name="Ma L."/>
            <person name="Liu Q."/>
            <person name="Li H."/>
            <person name="Cai W."/>
        </authorList>
    </citation>
    <scope>NUCLEOTIDE SEQUENCE</scope>
    <source>
        <strain evidence="6">Cailab_2022a</strain>
    </source>
</reference>
<evidence type="ECO:0000259" key="4">
    <source>
        <dbReference type="PROSITE" id="PS50175"/>
    </source>
</evidence>
<dbReference type="InterPro" id="IPR021109">
    <property type="entry name" value="Peptidase_aspartic_dom_sf"/>
</dbReference>
<dbReference type="FunFam" id="1.10.340.70:FF:000004">
    <property type="entry name" value="Retrovirus-related Pol polyprotein from transposon 297-like Protein"/>
    <property type="match status" value="1"/>
</dbReference>